<dbReference type="GO" id="GO:0003677">
    <property type="term" value="F:DNA binding"/>
    <property type="evidence" value="ECO:0007669"/>
    <property type="project" value="UniProtKB-UniRule"/>
</dbReference>
<dbReference type="Gene3D" id="1.10.10.10">
    <property type="entry name" value="Winged helix-like DNA-binding domain superfamily/Winged helix DNA-binding domain"/>
    <property type="match status" value="1"/>
</dbReference>
<dbReference type="EMBL" id="CADCSU010000226">
    <property type="protein sequence ID" value="CAA9203725.1"/>
    <property type="molecule type" value="Genomic_DNA"/>
</dbReference>
<dbReference type="GO" id="GO:0000160">
    <property type="term" value="P:phosphorelay signal transduction system"/>
    <property type="evidence" value="ECO:0007669"/>
    <property type="project" value="InterPro"/>
</dbReference>
<keyword evidence="1 2" id="KW-0238">DNA-binding</keyword>
<dbReference type="SMART" id="SM00862">
    <property type="entry name" value="Trans_reg_C"/>
    <property type="match status" value="1"/>
</dbReference>
<dbReference type="RefSeq" id="WP_173973351.1">
    <property type="nucleotide sequence ID" value="NZ_CADCSU010000226.1"/>
</dbReference>
<feature type="transmembrane region" description="Helical" evidence="3">
    <location>
        <begin position="5"/>
        <end position="25"/>
    </location>
</feature>
<keyword evidence="3" id="KW-0812">Transmembrane</keyword>
<reference evidence="5 6" key="1">
    <citation type="submission" date="2020-02" db="EMBL/GenBank/DDBJ databases">
        <authorList>
            <person name="Criscuolo A."/>
        </authorList>
    </citation>
    <scope>NUCLEOTIDE SEQUENCE [LARGE SCALE GENOMIC DNA]</scope>
    <source>
        <strain evidence="5">CIP105534</strain>
    </source>
</reference>
<dbReference type="PROSITE" id="PS51755">
    <property type="entry name" value="OMPR_PHOB"/>
    <property type="match status" value="1"/>
</dbReference>
<evidence type="ECO:0000256" key="2">
    <source>
        <dbReference type="PROSITE-ProRule" id="PRU01091"/>
    </source>
</evidence>
<feature type="domain" description="OmpR/PhoB-type" evidence="4">
    <location>
        <begin position="189"/>
        <end position="286"/>
    </location>
</feature>
<dbReference type="GO" id="GO:0006355">
    <property type="term" value="P:regulation of DNA-templated transcription"/>
    <property type="evidence" value="ECO:0007669"/>
    <property type="project" value="InterPro"/>
</dbReference>
<keyword evidence="3" id="KW-1133">Transmembrane helix</keyword>
<dbReference type="AlphaFoldDB" id="A0A6J4GXX0"/>
<organism evidence="5 6">
    <name type="scientific">Flavobacterium bizetiae</name>
    <dbReference type="NCBI Taxonomy" id="2704140"/>
    <lineage>
        <taxon>Bacteria</taxon>
        <taxon>Pseudomonadati</taxon>
        <taxon>Bacteroidota</taxon>
        <taxon>Flavobacteriia</taxon>
        <taxon>Flavobacteriales</taxon>
        <taxon>Flavobacteriaceae</taxon>
        <taxon>Flavobacterium</taxon>
    </lineage>
</organism>
<feature type="transmembrane region" description="Helical" evidence="3">
    <location>
        <begin position="158"/>
        <end position="176"/>
    </location>
</feature>
<evidence type="ECO:0000259" key="4">
    <source>
        <dbReference type="PROSITE" id="PS51755"/>
    </source>
</evidence>
<dbReference type="Proteomes" id="UP000479938">
    <property type="component" value="Unassembled WGS sequence"/>
</dbReference>
<feature type="DNA-binding region" description="OmpR/PhoB-type" evidence="2">
    <location>
        <begin position="189"/>
        <end position="286"/>
    </location>
</feature>
<keyword evidence="6" id="KW-1185">Reference proteome</keyword>
<evidence type="ECO:0000313" key="6">
    <source>
        <dbReference type="Proteomes" id="UP000479938"/>
    </source>
</evidence>
<dbReference type="InterPro" id="IPR001867">
    <property type="entry name" value="OmpR/PhoB-type_DNA-bd"/>
</dbReference>
<dbReference type="Pfam" id="PF00486">
    <property type="entry name" value="Trans_reg_C"/>
    <property type="match status" value="1"/>
</dbReference>
<accession>A0A6J4GXX0</accession>
<evidence type="ECO:0000313" key="5">
    <source>
        <dbReference type="EMBL" id="CAA9203725.1"/>
    </source>
</evidence>
<evidence type="ECO:0000256" key="3">
    <source>
        <dbReference type="SAM" id="Phobius"/>
    </source>
</evidence>
<keyword evidence="3" id="KW-0472">Membrane</keyword>
<dbReference type="InterPro" id="IPR036388">
    <property type="entry name" value="WH-like_DNA-bd_sf"/>
</dbReference>
<protein>
    <recommendedName>
        <fullName evidence="4">OmpR/PhoB-type domain-containing protein</fullName>
    </recommendedName>
</protein>
<proteinExistence type="predicted"/>
<dbReference type="CDD" id="cd00383">
    <property type="entry name" value="trans_reg_C"/>
    <property type="match status" value="1"/>
</dbReference>
<gene>
    <name evidence="5" type="ORF">FLA105534_04906</name>
</gene>
<dbReference type="InterPro" id="IPR016032">
    <property type="entry name" value="Sig_transdc_resp-reg_C-effctor"/>
</dbReference>
<sequence length="290" mass="34146">MKQKYLFVLFIPLLALLIIFIYWFFQQELDIENPKNEIVLREIGHELLNSSKDSNSKVMPIKILSANEFQISFENEFSFIPDSLVAIVQKNIERSTFPRDYSVNVSKCSNKEIIYGFLISLENKENIIPCIGRSIPSNCYRITIKFIPKSISFFNKGFTFLLIIILGLSILFWCIFRKKEKIIHKKESTKNIQIGKYFFHYEQHYIEYQSDKFLLTSKESKLLYIFFSSPNKIIDREALQKEVWENNGVIVTRSLDMFISKLRKKLDKDPLVNIVNIHGIGYKLEVINLK</sequence>
<evidence type="ECO:0000256" key="1">
    <source>
        <dbReference type="ARBA" id="ARBA00023125"/>
    </source>
</evidence>
<dbReference type="SUPFAM" id="SSF46894">
    <property type="entry name" value="C-terminal effector domain of the bipartite response regulators"/>
    <property type="match status" value="1"/>
</dbReference>
<name>A0A6J4GXX0_9FLAO</name>